<evidence type="ECO:0000256" key="7">
    <source>
        <dbReference type="SAM" id="Phobius"/>
    </source>
</evidence>
<dbReference type="EMBL" id="BAABFB010000059">
    <property type="protein sequence ID" value="GAA4484382.1"/>
    <property type="molecule type" value="Genomic_DNA"/>
</dbReference>
<evidence type="ECO:0000256" key="3">
    <source>
        <dbReference type="ARBA" id="ARBA00022475"/>
    </source>
</evidence>
<dbReference type="Gene3D" id="1.20.1250.20">
    <property type="entry name" value="MFS general substrate transporter like domains"/>
    <property type="match status" value="2"/>
</dbReference>
<feature type="transmembrane region" description="Helical" evidence="7">
    <location>
        <begin position="149"/>
        <end position="174"/>
    </location>
</feature>
<gene>
    <name evidence="9" type="ORF">GCM10023094_37480</name>
</gene>
<evidence type="ECO:0000256" key="5">
    <source>
        <dbReference type="ARBA" id="ARBA00022989"/>
    </source>
</evidence>
<dbReference type="InterPro" id="IPR036259">
    <property type="entry name" value="MFS_trans_sf"/>
</dbReference>
<evidence type="ECO:0000256" key="6">
    <source>
        <dbReference type="ARBA" id="ARBA00023136"/>
    </source>
</evidence>
<accession>A0ABP8PBA2</accession>
<dbReference type="Proteomes" id="UP001501183">
    <property type="component" value="Unassembled WGS sequence"/>
</dbReference>
<evidence type="ECO:0000256" key="2">
    <source>
        <dbReference type="ARBA" id="ARBA00022448"/>
    </source>
</evidence>
<keyword evidence="5 7" id="KW-1133">Transmembrane helix</keyword>
<dbReference type="RefSeq" id="WP_425569886.1">
    <property type="nucleotide sequence ID" value="NZ_BAABFB010000059.1"/>
</dbReference>
<evidence type="ECO:0000313" key="10">
    <source>
        <dbReference type="Proteomes" id="UP001501183"/>
    </source>
</evidence>
<keyword evidence="4 7" id="KW-0812">Transmembrane</keyword>
<keyword evidence="3" id="KW-1003">Cell membrane</keyword>
<feature type="transmembrane region" description="Helical" evidence="7">
    <location>
        <begin position="376"/>
        <end position="396"/>
    </location>
</feature>
<feature type="transmembrane region" description="Helical" evidence="7">
    <location>
        <begin position="92"/>
        <end position="111"/>
    </location>
</feature>
<dbReference type="InterPro" id="IPR020846">
    <property type="entry name" value="MFS_dom"/>
</dbReference>
<protein>
    <submittedName>
        <fullName evidence="9">MFS transporter</fullName>
    </submittedName>
</protein>
<feature type="transmembrane region" description="Helical" evidence="7">
    <location>
        <begin position="238"/>
        <end position="258"/>
    </location>
</feature>
<organism evidence="9 10">
    <name type="scientific">Rhodococcus olei</name>
    <dbReference type="NCBI Taxonomy" id="2161675"/>
    <lineage>
        <taxon>Bacteria</taxon>
        <taxon>Bacillati</taxon>
        <taxon>Actinomycetota</taxon>
        <taxon>Actinomycetes</taxon>
        <taxon>Mycobacteriales</taxon>
        <taxon>Nocardiaceae</taxon>
        <taxon>Rhodococcus</taxon>
    </lineage>
</organism>
<feature type="transmembrane region" description="Helical" evidence="7">
    <location>
        <begin position="117"/>
        <end position="137"/>
    </location>
</feature>
<keyword evidence="6 7" id="KW-0472">Membrane</keyword>
<name>A0ABP8PBA2_9NOCA</name>
<feature type="transmembrane region" description="Helical" evidence="7">
    <location>
        <begin position="212"/>
        <end position="232"/>
    </location>
</feature>
<evidence type="ECO:0000256" key="4">
    <source>
        <dbReference type="ARBA" id="ARBA00022692"/>
    </source>
</evidence>
<feature type="transmembrane region" description="Helical" evidence="7">
    <location>
        <begin position="180"/>
        <end position="200"/>
    </location>
</feature>
<dbReference type="PANTHER" id="PTHR42718">
    <property type="entry name" value="MAJOR FACILITATOR SUPERFAMILY MULTIDRUG TRANSPORTER MFSC"/>
    <property type="match status" value="1"/>
</dbReference>
<keyword evidence="2" id="KW-0813">Transport</keyword>
<feature type="transmembrane region" description="Helical" evidence="7">
    <location>
        <begin position="450"/>
        <end position="470"/>
    </location>
</feature>
<keyword evidence="10" id="KW-1185">Reference proteome</keyword>
<dbReference type="SUPFAM" id="SSF103473">
    <property type="entry name" value="MFS general substrate transporter"/>
    <property type="match status" value="1"/>
</dbReference>
<feature type="transmembrane region" description="Helical" evidence="7">
    <location>
        <begin position="61"/>
        <end position="80"/>
    </location>
</feature>
<evidence type="ECO:0000259" key="8">
    <source>
        <dbReference type="PROSITE" id="PS50850"/>
    </source>
</evidence>
<proteinExistence type="predicted"/>
<evidence type="ECO:0000313" key="9">
    <source>
        <dbReference type="EMBL" id="GAA4484382.1"/>
    </source>
</evidence>
<dbReference type="PROSITE" id="PS50850">
    <property type="entry name" value="MFS"/>
    <property type="match status" value="1"/>
</dbReference>
<reference evidence="10" key="1">
    <citation type="journal article" date="2019" name="Int. J. Syst. Evol. Microbiol.">
        <title>The Global Catalogue of Microorganisms (GCM) 10K type strain sequencing project: providing services to taxonomists for standard genome sequencing and annotation.</title>
        <authorList>
            <consortium name="The Broad Institute Genomics Platform"/>
            <consortium name="The Broad Institute Genome Sequencing Center for Infectious Disease"/>
            <person name="Wu L."/>
            <person name="Ma J."/>
        </authorList>
    </citation>
    <scope>NUCLEOTIDE SEQUENCE [LARGE SCALE GENOMIC DNA]</scope>
    <source>
        <strain evidence="10">JCM 32206</strain>
    </source>
</reference>
<comment type="caution">
    <text evidence="9">The sequence shown here is derived from an EMBL/GenBank/DDBJ whole genome shotgun (WGS) entry which is preliminary data.</text>
</comment>
<sequence length="480" mass="48199">MDRSLTAAPRTDASADPTAGVTGGRVVGALCFSVMTLSVLQAAVVPVIPTIARQLGIGPTAVGWVLTANLLAAAVTTPVLGRLADQLGGRPVLIGVLMVVAAGSVLCVVAQSLTPLIVGRVLQGTAFALFPIGVAVLRAVLDERRLTHAIGLMSGIMAAGGGFGMVAAGLLVAGDGDHRRVFWMLLALSLIALVISWMSIPGTGVQRGRGGRTDTVGSVLLAVGLSALLLAIAQGGRWGTGLAVVSAVVGLVVLVWWYRHEKHCAAPLVSPGALTGRTVTPAHLAAFLIGAAMYVQFLGIAQFVQADLGVAGYGFGSTVLEASLIFLLPGSVAGALTASVSGRLVTRFRADRVLVAMCAVGAAAFALLVLAHGRPWQMVVAVVVVNVFVSGAYAALPALLVDAVPVSGTAVVNGMNAIARIFGSSLASAVIAALLAAMTVPGTGAAAESAYVIAFGLGAAVAAGAGVAAVSTRWLSKNKY</sequence>
<feature type="transmembrane region" description="Helical" evidence="7">
    <location>
        <begin position="353"/>
        <end position="370"/>
    </location>
</feature>
<feature type="transmembrane region" description="Helical" evidence="7">
    <location>
        <begin position="284"/>
        <end position="304"/>
    </location>
</feature>
<comment type="subcellular location">
    <subcellularLocation>
        <location evidence="1">Cell membrane</location>
        <topology evidence="1">Multi-pass membrane protein</topology>
    </subcellularLocation>
</comment>
<evidence type="ECO:0000256" key="1">
    <source>
        <dbReference type="ARBA" id="ARBA00004651"/>
    </source>
</evidence>
<dbReference type="Pfam" id="PF07690">
    <property type="entry name" value="MFS_1"/>
    <property type="match status" value="1"/>
</dbReference>
<dbReference type="InterPro" id="IPR011701">
    <property type="entry name" value="MFS"/>
</dbReference>
<feature type="domain" description="Major facilitator superfamily (MFS) profile" evidence="8">
    <location>
        <begin position="26"/>
        <end position="477"/>
    </location>
</feature>
<feature type="transmembrane region" description="Helical" evidence="7">
    <location>
        <begin position="417"/>
        <end position="438"/>
    </location>
</feature>
<dbReference type="PANTHER" id="PTHR42718:SF46">
    <property type="entry name" value="BLR6921 PROTEIN"/>
    <property type="match status" value="1"/>
</dbReference>
<feature type="transmembrane region" description="Helical" evidence="7">
    <location>
        <begin position="26"/>
        <end position="49"/>
    </location>
</feature>